<organism evidence="1 2">
    <name type="scientific">Aegilops tauschii subsp. strangulata</name>
    <name type="common">Goatgrass</name>
    <dbReference type="NCBI Taxonomy" id="200361"/>
    <lineage>
        <taxon>Eukaryota</taxon>
        <taxon>Viridiplantae</taxon>
        <taxon>Streptophyta</taxon>
        <taxon>Embryophyta</taxon>
        <taxon>Tracheophyta</taxon>
        <taxon>Spermatophyta</taxon>
        <taxon>Magnoliopsida</taxon>
        <taxon>Liliopsida</taxon>
        <taxon>Poales</taxon>
        <taxon>Poaceae</taxon>
        <taxon>BOP clade</taxon>
        <taxon>Pooideae</taxon>
        <taxon>Triticodae</taxon>
        <taxon>Triticeae</taxon>
        <taxon>Triticinae</taxon>
        <taxon>Aegilops</taxon>
    </lineage>
</organism>
<dbReference type="EnsemblPlants" id="AET3Gv20851200.25">
    <property type="protein sequence ID" value="AET3Gv20851200.25"/>
    <property type="gene ID" value="AET3Gv20851200"/>
</dbReference>
<dbReference type="Gramene" id="AET3Gv20851200.46">
    <property type="protein sequence ID" value="AET3Gv20851200.46"/>
    <property type="gene ID" value="AET3Gv20851200"/>
</dbReference>
<dbReference type="EnsemblPlants" id="AET3Gv20851200.46">
    <property type="protein sequence ID" value="AET3Gv20851200.46"/>
    <property type="gene ID" value="AET3Gv20851200"/>
</dbReference>
<proteinExistence type="predicted"/>
<dbReference type="Gramene" id="AET3Gv20851200.26">
    <property type="protein sequence ID" value="AET3Gv20851200.26"/>
    <property type="gene ID" value="AET3Gv20851200"/>
</dbReference>
<dbReference type="EnsemblPlants" id="AET3Gv20851200.26">
    <property type="protein sequence ID" value="AET3Gv20851200.26"/>
    <property type="gene ID" value="AET3Gv20851200"/>
</dbReference>
<dbReference type="EnsemblPlants" id="AET3Gv20851200.40">
    <property type="protein sequence ID" value="AET3Gv20851200.40"/>
    <property type="gene ID" value="AET3Gv20851200"/>
</dbReference>
<reference evidence="1" key="5">
    <citation type="journal article" date="2021" name="G3 (Bethesda)">
        <title>Aegilops tauschii genome assembly Aet v5.0 features greater sequence contiguity and improved annotation.</title>
        <authorList>
            <person name="Wang L."/>
            <person name="Zhu T."/>
            <person name="Rodriguez J.C."/>
            <person name="Deal K.R."/>
            <person name="Dubcovsky J."/>
            <person name="McGuire P.E."/>
            <person name="Lux T."/>
            <person name="Spannagl M."/>
            <person name="Mayer K.F.X."/>
            <person name="Baldrich P."/>
            <person name="Meyers B.C."/>
            <person name="Huo N."/>
            <person name="Gu Y.Q."/>
            <person name="Zhou H."/>
            <person name="Devos K.M."/>
            <person name="Bennetzen J.L."/>
            <person name="Unver T."/>
            <person name="Budak H."/>
            <person name="Gulick P.J."/>
            <person name="Galiba G."/>
            <person name="Kalapos B."/>
            <person name="Nelson D.R."/>
            <person name="Li P."/>
            <person name="You F.M."/>
            <person name="Luo M.C."/>
            <person name="Dvorak J."/>
        </authorList>
    </citation>
    <scope>NUCLEOTIDE SEQUENCE [LARGE SCALE GENOMIC DNA]</scope>
    <source>
        <strain evidence="1">cv. AL8/78</strain>
    </source>
</reference>
<dbReference type="Gramene" id="AET3Gv20851200.21">
    <property type="protein sequence ID" value="AET3Gv20851200.21"/>
    <property type="gene ID" value="AET3Gv20851200"/>
</dbReference>
<dbReference type="Gramene" id="AET3Gv20851200.43">
    <property type="protein sequence ID" value="AET3Gv20851200.43"/>
    <property type="gene ID" value="AET3Gv20851200"/>
</dbReference>
<dbReference type="EnsemblPlants" id="AET3Gv20851200.28">
    <property type="protein sequence ID" value="AET3Gv20851200.28"/>
    <property type="gene ID" value="AET3Gv20851200"/>
</dbReference>
<sequence length="40" mass="4240">MLDTAKFLCDAISRMEKVAEQGSAIATAVEGVDGEIDLQI</sequence>
<dbReference type="AlphaFoldDB" id="A0A453G145"/>
<evidence type="ECO:0000313" key="1">
    <source>
        <dbReference type="EnsemblPlants" id="AET3Gv20851200.25"/>
    </source>
</evidence>
<reference evidence="2" key="1">
    <citation type="journal article" date="2014" name="Science">
        <title>Ancient hybridizations among the ancestral genomes of bread wheat.</title>
        <authorList>
            <consortium name="International Wheat Genome Sequencing Consortium,"/>
            <person name="Marcussen T."/>
            <person name="Sandve S.R."/>
            <person name="Heier L."/>
            <person name="Spannagl M."/>
            <person name="Pfeifer M."/>
            <person name="Jakobsen K.S."/>
            <person name="Wulff B.B."/>
            <person name="Steuernagel B."/>
            <person name="Mayer K.F."/>
            <person name="Olsen O.A."/>
        </authorList>
    </citation>
    <scope>NUCLEOTIDE SEQUENCE [LARGE SCALE GENOMIC DNA]</scope>
    <source>
        <strain evidence="2">cv. AL8/78</strain>
    </source>
</reference>
<evidence type="ECO:0000313" key="2">
    <source>
        <dbReference type="Proteomes" id="UP000015105"/>
    </source>
</evidence>
<accession>A0A453G145</accession>
<dbReference type="Proteomes" id="UP000015105">
    <property type="component" value="Chromosome 3D"/>
</dbReference>
<dbReference type="EnsemblPlants" id="AET3Gv20851200.42">
    <property type="protein sequence ID" value="AET3Gv20851200.42"/>
    <property type="gene ID" value="AET3Gv20851200"/>
</dbReference>
<dbReference type="EnsemblPlants" id="AET3Gv20851200.21">
    <property type="protein sequence ID" value="AET3Gv20851200.21"/>
    <property type="gene ID" value="AET3Gv20851200"/>
</dbReference>
<reference evidence="1" key="3">
    <citation type="journal article" date="2017" name="Nature">
        <title>Genome sequence of the progenitor of the wheat D genome Aegilops tauschii.</title>
        <authorList>
            <person name="Luo M.C."/>
            <person name="Gu Y.Q."/>
            <person name="Puiu D."/>
            <person name="Wang H."/>
            <person name="Twardziok S.O."/>
            <person name="Deal K.R."/>
            <person name="Huo N."/>
            <person name="Zhu T."/>
            <person name="Wang L."/>
            <person name="Wang Y."/>
            <person name="McGuire P.E."/>
            <person name="Liu S."/>
            <person name="Long H."/>
            <person name="Ramasamy R.K."/>
            <person name="Rodriguez J.C."/>
            <person name="Van S.L."/>
            <person name="Yuan L."/>
            <person name="Wang Z."/>
            <person name="Xia Z."/>
            <person name="Xiao L."/>
            <person name="Anderson O.D."/>
            <person name="Ouyang S."/>
            <person name="Liang Y."/>
            <person name="Zimin A.V."/>
            <person name="Pertea G."/>
            <person name="Qi P."/>
            <person name="Bennetzen J.L."/>
            <person name="Dai X."/>
            <person name="Dawson M.W."/>
            <person name="Muller H.G."/>
            <person name="Kugler K."/>
            <person name="Rivarola-Duarte L."/>
            <person name="Spannagl M."/>
            <person name="Mayer K.F.X."/>
            <person name="Lu F.H."/>
            <person name="Bevan M.W."/>
            <person name="Leroy P."/>
            <person name="Li P."/>
            <person name="You F.M."/>
            <person name="Sun Q."/>
            <person name="Liu Z."/>
            <person name="Lyons E."/>
            <person name="Wicker T."/>
            <person name="Salzberg S.L."/>
            <person name="Devos K.M."/>
            <person name="Dvorak J."/>
        </authorList>
    </citation>
    <scope>NUCLEOTIDE SEQUENCE [LARGE SCALE GENOMIC DNA]</scope>
    <source>
        <strain evidence="1">cv. AL8/78</strain>
    </source>
</reference>
<dbReference type="Gramene" id="AET3Gv20851200.25">
    <property type="protein sequence ID" value="AET3Gv20851200.25"/>
    <property type="gene ID" value="AET3Gv20851200"/>
</dbReference>
<dbReference type="Gramene" id="AET3Gv20851200.52">
    <property type="protein sequence ID" value="AET3Gv20851200.52"/>
    <property type="gene ID" value="AET3Gv20851200"/>
</dbReference>
<dbReference type="Gramene" id="AET3Gv20851200.40">
    <property type="protein sequence ID" value="AET3Gv20851200.40"/>
    <property type="gene ID" value="AET3Gv20851200"/>
</dbReference>
<dbReference type="EnsemblPlants" id="AET3Gv20851200.52">
    <property type="protein sequence ID" value="AET3Gv20851200.52"/>
    <property type="gene ID" value="AET3Gv20851200"/>
</dbReference>
<dbReference type="EnsemblPlants" id="AET3Gv20851200.43">
    <property type="protein sequence ID" value="AET3Gv20851200.43"/>
    <property type="gene ID" value="AET3Gv20851200"/>
</dbReference>
<dbReference type="Gramene" id="AET3Gv20851200.28">
    <property type="protein sequence ID" value="AET3Gv20851200.28"/>
    <property type="gene ID" value="AET3Gv20851200"/>
</dbReference>
<keyword evidence="2" id="KW-1185">Reference proteome</keyword>
<name>A0A453G145_AEGTS</name>
<reference evidence="1" key="4">
    <citation type="submission" date="2019-03" db="UniProtKB">
        <authorList>
            <consortium name="EnsemblPlants"/>
        </authorList>
    </citation>
    <scope>IDENTIFICATION</scope>
</reference>
<dbReference type="Gramene" id="AET3Gv20851200.42">
    <property type="protein sequence ID" value="AET3Gv20851200.42"/>
    <property type="gene ID" value="AET3Gv20851200"/>
</dbReference>
<reference evidence="2" key="2">
    <citation type="journal article" date="2017" name="Nat. Plants">
        <title>The Aegilops tauschii genome reveals multiple impacts of transposons.</title>
        <authorList>
            <person name="Zhao G."/>
            <person name="Zou C."/>
            <person name="Li K."/>
            <person name="Wang K."/>
            <person name="Li T."/>
            <person name="Gao L."/>
            <person name="Zhang X."/>
            <person name="Wang H."/>
            <person name="Yang Z."/>
            <person name="Liu X."/>
            <person name="Jiang W."/>
            <person name="Mao L."/>
            <person name="Kong X."/>
            <person name="Jiao Y."/>
            <person name="Jia J."/>
        </authorList>
    </citation>
    <scope>NUCLEOTIDE SEQUENCE [LARGE SCALE GENOMIC DNA]</scope>
    <source>
        <strain evidence="2">cv. AL8/78</strain>
    </source>
</reference>
<protein>
    <submittedName>
        <fullName evidence="1">Uncharacterized protein</fullName>
    </submittedName>
</protein>